<sequence>MNWDKVGGLWRLRLAAAPLQARFSQDMSAESDDGTAAYSSRIWLLASYICIAGSSLLLLEAESR</sequence>
<feature type="transmembrane region" description="Helical" evidence="1">
    <location>
        <begin position="42"/>
        <end position="59"/>
    </location>
</feature>
<dbReference type="Proteomes" id="UP000242180">
    <property type="component" value="Unassembled WGS sequence"/>
</dbReference>
<gene>
    <name evidence="2" type="ORF">BCR43DRAFT_510513</name>
</gene>
<protein>
    <submittedName>
        <fullName evidence="2">Uncharacterized protein</fullName>
    </submittedName>
</protein>
<comment type="caution">
    <text evidence="2">The sequence shown here is derived from an EMBL/GenBank/DDBJ whole genome shotgun (WGS) entry which is preliminary data.</text>
</comment>
<proteinExistence type="predicted"/>
<organism evidence="2 3">
    <name type="scientific">Syncephalastrum racemosum</name>
    <name type="common">Filamentous fungus</name>
    <dbReference type="NCBI Taxonomy" id="13706"/>
    <lineage>
        <taxon>Eukaryota</taxon>
        <taxon>Fungi</taxon>
        <taxon>Fungi incertae sedis</taxon>
        <taxon>Mucoromycota</taxon>
        <taxon>Mucoromycotina</taxon>
        <taxon>Mucoromycetes</taxon>
        <taxon>Mucorales</taxon>
        <taxon>Syncephalastraceae</taxon>
        <taxon>Syncephalastrum</taxon>
    </lineage>
</organism>
<evidence type="ECO:0000313" key="3">
    <source>
        <dbReference type="Proteomes" id="UP000242180"/>
    </source>
</evidence>
<keyword evidence="3" id="KW-1185">Reference proteome</keyword>
<reference evidence="2 3" key="1">
    <citation type="submission" date="2016-07" db="EMBL/GenBank/DDBJ databases">
        <title>Pervasive Adenine N6-methylation of Active Genes in Fungi.</title>
        <authorList>
            <consortium name="DOE Joint Genome Institute"/>
            <person name="Mondo S.J."/>
            <person name="Dannebaum R.O."/>
            <person name="Kuo R.C."/>
            <person name="Labutti K."/>
            <person name="Haridas S."/>
            <person name="Kuo A."/>
            <person name="Salamov A."/>
            <person name="Ahrendt S.R."/>
            <person name="Lipzen A."/>
            <person name="Sullivan W."/>
            <person name="Andreopoulos W.B."/>
            <person name="Clum A."/>
            <person name="Lindquist E."/>
            <person name="Daum C."/>
            <person name="Ramamoorthy G.K."/>
            <person name="Gryganskyi A."/>
            <person name="Culley D."/>
            <person name="Magnuson J.K."/>
            <person name="James T.Y."/>
            <person name="O'Malley M.A."/>
            <person name="Stajich J.E."/>
            <person name="Spatafora J.W."/>
            <person name="Visel A."/>
            <person name="Grigoriev I.V."/>
        </authorList>
    </citation>
    <scope>NUCLEOTIDE SEQUENCE [LARGE SCALE GENOMIC DNA]</scope>
    <source>
        <strain evidence="2 3">NRRL 2496</strain>
    </source>
</reference>
<keyword evidence="1" id="KW-1133">Transmembrane helix</keyword>
<evidence type="ECO:0000313" key="2">
    <source>
        <dbReference type="EMBL" id="ORZ03457.1"/>
    </source>
</evidence>
<keyword evidence="1" id="KW-0812">Transmembrane</keyword>
<name>A0A1X2HV65_SYNRA</name>
<dbReference type="AlphaFoldDB" id="A0A1X2HV65"/>
<evidence type="ECO:0000256" key="1">
    <source>
        <dbReference type="SAM" id="Phobius"/>
    </source>
</evidence>
<dbReference type="InParanoid" id="A0A1X2HV65"/>
<accession>A0A1X2HV65</accession>
<dbReference type="EMBL" id="MCGN01000001">
    <property type="protein sequence ID" value="ORZ03457.1"/>
    <property type="molecule type" value="Genomic_DNA"/>
</dbReference>
<keyword evidence="1" id="KW-0472">Membrane</keyword>